<reference evidence="7" key="1">
    <citation type="journal article" date="2019" name="Int. J. Syst. Evol. Microbiol.">
        <title>The Global Catalogue of Microorganisms (GCM) 10K type strain sequencing project: providing services to taxonomists for standard genome sequencing and annotation.</title>
        <authorList>
            <consortium name="The Broad Institute Genomics Platform"/>
            <consortium name="The Broad Institute Genome Sequencing Center for Infectious Disease"/>
            <person name="Wu L."/>
            <person name="Ma J."/>
        </authorList>
    </citation>
    <scope>NUCLEOTIDE SEQUENCE [LARGE SCALE GENOMIC DNA]</scope>
    <source>
        <strain evidence="7">CCUG 57508</strain>
    </source>
</reference>
<dbReference type="InterPro" id="IPR001789">
    <property type="entry name" value="Sig_transdc_resp-reg_receiver"/>
</dbReference>
<keyword evidence="2" id="KW-0238">DNA-binding</keyword>
<evidence type="ECO:0000313" key="6">
    <source>
        <dbReference type="EMBL" id="MFD1053046.1"/>
    </source>
</evidence>
<evidence type="ECO:0000259" key="4">
    <source>
        <dbReference type="PROSITE" id="PS50043"/>
    </source>
</evidence>
<evidence type="ECO:0000256" key="1">
    <source>
        <dbReference type="ARBA" id="ARBA00022553"/>
    </source>
</evidence>
<dbReference type="PROSITE" id="PS50043">
    <property type="entry name" value="HTH_LUXR_2"/>
    <property type="match status" value="1"/>
</dbReference>
<evidence type="ECO:0000313" key="7">
    <source>
        <dbReference type="Proteomes" id="UP001597046"/>
    </source>
</evidence>
<protein>
    <submittedName>
        <fullName evidence="6">Response regulator</fullName>
    </submittedName>
</protein>
<name>A0ABW3MRA2_9MICO</name>
<dbReference type="Gene3D" id="3.40.50.2300">
    <property type="match status" value="1"/>
</dbReference>
<dbReference type="Pfam" id="PF00196">
    <property type="entry name" value="GerE"/>
    <property type="match status" value="1"/>
</dbReference>
<dbReference type="PANTHER" id="PTHR43214">
    <property type="entry name" value="TWO-COMPONENT RESPONSE REGULATOR"/>
    <property type="match status" value="1"/>
</dbReference>
<dbReference type="PROSITE" id="PS50110">
    <property type="entry name" value="RESPONSE_REGULATORY"/>
    <property type="match status" value="1"/>
</dbReference>
<dbReference type="SMART" id="SM00448">
    <property type="entry name" value="REC"/>
    <property type="match status" value="1"/>
</dbReference>
<feature type="domain" description="HTH luxR-type" evidence="4">
    <location>
        <begin position="165"/>
        <end position="230"/>
    </location>
</feature>
<accession>A0ABW3MRA2</accession>
<organism evidence="6 7">
    <name type="scientific">Terrabacter terrigena</name>
    <dbReference type="NCBI Taxonomy" id="574718"/>
    <lineage>
        <taxon>Bacteria</taxon>
        <taxon>Bacillati</taxon>
        <taxon>Actinomycetota</taxon>
        <taxon>Actinomycetes</taxon>
        <taxon>Micrococcales</taxon>
        <taxon>Intrasporangiaceae</taxon>
        <taxon>Terrabacter</taxon>
    </lineage>
</organism>
<dbReference type="InterPro" id="IPR011006">
    <property type="entry name" value="CheY-like_superfamily"/>
</dbReference>
<dbReference type="Proteomes" id="UP001597046">
    <property type="component" value="Unassembled WGS sequence"/>
</dbReference>
<dbReference type="CDD" id="cd06170">
    <property type="entry name" value="LuxR_C_like"/>
    <property type="match status" value="1"/>
</dbReference>
<dbReference type="InterPro" id="IPR000792">
    <property type="entry name" value="Tscrpt_reg_LuxR_C"/>
</dbReference>
<dbReference type="SUPFAM" id="SSF52172">
    <property type="entry name" value="CheY-like"/>
    <property type="match status" value="1"/>
</dbReference>
<dbReference type="RefSeq" id="WP_386050251.1">
    <property type="nucleotide sequence ID" value="NZ_JBHTKH010000001.1"/>
</dbReference>
<gene>
    <name evidence="6" type="ORF">ACFQ2V_01910</name>
</gene>
<dbReference type="SMART" id="SM00421">
    <property type="entry name" value="HTH_LUXR"/>
    <property type="match status" value="1"/>
</dbReference>
<dbReference type="SUPFAM" id="SSF46894">
    <property type="entry name" value="C-terminal effector domain of the bipartite response regulators"/>
    <property type="match status" value="1"/>
</dbReference>
<dbReference type="EMBL" id="JBHTKH010000001">
    <property type="protein sequence ID" value="MFD1053046.1"/>
    <property type="molecule type" value="Genomic_DNA"/>
</dbReference>
<dbReference type="PRINTS" id="PR00038">
    <property type="entry name" value="HTHLUXR"/>
</dbReference>
<dbReference type="PANTHER" id="PTHR43214:SF44">
    <property type="entry name" value="TWO-COMPONENT RESPONSE REGULATOR"/>
    <property type="match status" value="1"/>
</dbReference>
<dbReference type="InterPro" id="IPR039420">
    <property type="entry name" value="WalR-like"/>
</dbReference>
<evidence type="ECO:0000256" key="3">
    <source>
        <dbReference type="PROSITE-ProRule" id="PRU00169"/>
    </source>
</evidence>
<proteinExistence type="predicted"/>
<keyword evidence="1 3" id="KW-0597">Phosphoprotein</keyword>
<evidence type="ECO:0000259" key="5">
    <source>
        <dbReference type="PROSITE" id="PS50110"/>
    </source>
</evidence>
<feature type="domain" description="Response regulatory" evidence="5">
    <location>
        <begin position="28"/>
        <end position="144"/>
    </location>
</feature>
<dbReference type="InterPro" id="IPR058245">
    <property type="entry name" value="NreC/VraR/RcsB-like_REC"/>
</dbReference>
<sequence>MGDQMGRVLPVGHLQHVGDDVEPFAQLTVAVVDDHRAVADAMAFAVEREAGLTCTGVAYTAVSALELLQRETPDAVLMDVRLGHDDGIALTAELTKRLPDLRVIVLTAHLDQGLLRRAADAGACALLPKDGSWEDVLTAVHSASRDGFHVHPKLLRGLMGSQTARGLPPVDLTSREAEVLGLLAEGRDAAEIARTLGIAVLTSRGHIKSVLAKLGAHSQLEAVVTASRLGMVSLRGTG</sequence>
<keyword evidence="7" id="KW-1185">Reference proteome</keyword>
<evidence type="ECO:0000256" key="2">
    <source>
        <dbReference type="ARBA" id="ARBA00023125"/>
    </source>
</evidence>
<dbReference type="CDD" id="cd17535">
    <property type="entry name" value="REC_NarL-like"/>
    <property type="match status" value="1"/>
</dbReference>
<comment type="caution">
    <text evidence="6">The sequence shown here is derived from an EMBL/GenBank/DDBJ whole genome shotgun (WGS) entry which is preliminary data.</text>
</comment>
<feature type="modified residue" description="4-aspartylphosphate" evidence="3">
    <location>
        <position position="79"/>
    </location>
</feature>
<dbReference type="Pfam" id="PF00072">
    <property type="entry name" value="Response_reg"/>
    <property type="match status" value="1"/>
</dbReference>
<dbReference type="InterPro" id="IPR016032">
    <property type="entry name" value="Sig_transdc_resp-reg_C-effctor"/>
</dbReference>